<dbReference type="EMBL" id="WWBZ02000062">
    <property type="protein sequence ID" value="KAF4303127.1"/>
    <property type="molecule type" value="Genomic_DNA"/>
</dbReference>
<accession>A0A8H4IML8</accession>
<evidence type="ECO:0000313" key="2">
    <source>
        <dbReference type="Proteomes" id="UP000572817"/>
    </source>
</evidence>
<reference evidence="1" key="1">
    <citation type="submission" date="2020-04" db="EMBL/GenBank/DDBJ databases">
        <title>Genome Assembly and Annotation of Botryosphaeria dothidea sdau 11-99, a Latent Pathogen of Apple Fruit Ring Rot in China.</title>
        <authorList>
            <person name="Yu C."/>
            <person name="Diao Y."/>
            <person name="Lu Q."/>
            <person name="Zhao J."/>
            <person name="Cui S."/>
            <person name="Peng C."/>
            <person name="He B."/>
            <person name="Liu H."/>
        </authorList>
    </citation>
    <scope>NUCLEOTIDE SEQUENCE [LARGE SCALE GENOMIC DNA]</scope>
    <source>
        <strain evidence="1">Sdau11-99</strain>
    </source>
</reference>
<gene>
    <name evidence="1" type="ORF">GTA08_BOTSDO08997</name>
</gene>
<dbReference type="Proteomes" id="UP000572817">
    <property type="component" value="Unassembled WGS sequence"/>
</dbReference>
<keyword evidence="2" id="KW-1185">Reference proteome</keyword>
<comment type="caution">
    <text evidence="1">The sequence shown here is derived from an EMBL/GenBank/DDBJ whole genome shotgun (WGS) entry which is preliminary data.</text>
</comment>
<sequence>MTSSSEQIPHGPTLRISTSLSSSVLSVSQTSYPTITLTLTLTLTLHNTTRPLTACTRGGTLDPAGYSERKSPFALVNIRTREHADRYLTVGALQSRDRDITLDARGGDLVTIYPGTPVARTFEVSGYEDTQTRPVEPGEKNWYEWGDMDEALKRHVGPVGRLLGVRKFKTERRNLGACEWKEKEDLVREEGERGRIRLVE</sequence>
<proteinExistence type="predicted"/>
<evidence type="ECO:0000313" key="1">
    <source>
        <dbReference type="EMBL" id="KAF4303127.1"/>
    </source>
</evidence>
<name>A0A8H4IML8_9PEZI</name>
<organism evidence="1 2">
    <name type="scientific">Botryosphaeria dothidea</name>
    <dbReference type="NCBI Taxonomy" id="55169"/>
    <lineage>
        <taxon>Eukaryota</taxon>
        <taxon>Fungi</taxon>
        <taxon>Dikarya</taxon>
        <taxon>Ascomycota</taxon>
        <taxon>Pezizomycotina</taxon>
        <taxon>Dothideomycetes</taxon>
        <taxon>Dothideomycetes incertae sedis</taxon>
        <taxon>Botryosphaeriales</taxon>
        <taxon>Botryosphaeriaceae</taxon>
        <taxon>Botryosphaeria</taxon>
    </lineage>
</organism>
<protein>
    <submittedName>
        <fullName evidence="1">Uncharacterized protein</fullName>
    </submittedName>
</protein>
<dbReference type="AlphaFoldDB" id="A0A8H4IML8"/>